<dbReference type="PROSITE" id="PS50850">
    <property type="entry name" value="MFS"/>
    <property type="match status" value="1"/>
</dbReference>
<keyword evidence="4 9" id="KW-0812">Transmembrane</keyword>
<evidence type="ECO:0000313" key="11">
    <source>
        <dbReference type="EMBL" id="CAB3381689.1"/>
    </source>
</evidence>
<feature type="domain" description="Major facilitator superfamily (MFS) profile" evidence="10">
    <location>
        <begin position="50"/>
        <end position="480"/>
    </location>
</feature>
<dbReference type="OrthoDB" id="10264378at2759"/>
<dbReference type="InterPro" id="IPR020846">
    <property type="entry name" value="MFS_dom"/>
</dbReference>
<keyword evidence="5 9" id="KW-1133">Transmembrane helix</keyword>
<evidence type="ECO:0000256" key="8">
    <source>
        <dbReference type="SAM" id="MobiDB-lite"/>
    </source>
</evidence>
<feature type="region of interest" description="Disordered" evidence="8">
    <location>
        <begin position="548"/>
        <end position="621"/>
    </location>
</feature>
<dbReference type="GO" id="GO:0016020">
    <property type="term" value="C:membrane"/>
    <property type="evidence" value="ECO:0007669"/>
    <property type="project" value="UniProtKB-SubCell"/>
</dbReference>
<dbReference type="GO" id="GO:0022857">
    <property type="term" value="F:transmembrane transporter activity"/>
    <property type="evidence" value="ECO:0007669"/>
    <property type="project" value="InterPro"/>
</dbReference>
<feature type="compositionally biased region" description="Basic and acidic residues" evidence="8">
    <location>
        <begin position="587"/>
        <end position="596"/>
    </location>
</feature>
<dbReference type="PRINTS" id="PR00171">
    <property type="entry name" value="SUGRTRNSPORT"/>
</dbReference>
<dbReference type="FunFam" id="1.20.1250.20:FF:000249">
    <property type="entry name" value="facilitated trehalose transporter Tret1"/>
    <property type="match status" value="1"/>
</dbReference>
<feature type="transmembrane region" description="Helical" evidence="9">
    <location>
        <begin position="208"/>
        <end position="229"/>
    </location>
</feature>
<evidence type="ECO:0000256" key="7">
    <source>
        <dbReference type="ARBA" id="ARBA00023242"/>
    </source>
</evidence>
<feature type="transmembrane region" description="Helical" evidence="9">
    <location>
        <begin position="361"/>
        <end position="383"/>
    </location>
</feature>
<evidence type="ECO:0000256" key="5">
    <source>
        <dbReference type="ARBA" id="ARBA00022989"/>
    </source>
</evidence>
<evidence type="ECO:0000256" key="4">
    <source>
        <dbReference type="ARBA" id="ARBA00022692"/>
    </source>
</evidence>
<dbReference type="Pfam" id="PF00083">
    <property type="entry name" value="Sugar_tr"/>
    <property type="match status" value="1"/>
</dbReference>
<dbReference type="InterPro" id="IPR053940">
    <property type="entry name" value="UTP25_NTPase-like"/>
</dbReference>
<feature type="compositionally biased region" description="Pro residues" evidence="8">
    <location>
        <begin position="501"/>
        <end position="512"/>
    </location>
</feature>
<gene>
    <name evidence="11" type="ORF">CLODIP_2_CD03236</name>
</gene>
<keyword evidence="7" id="KW-0539">Nucleus</keyword>
<feature type="transmembrane region" description="Helical" evidence="9">
    <location>
        <begin position="183"/>
        <end position="202"/>
    </location>
</feature>
<feature type="transmembrane region" description="Helical" evidence="9">
    <location>
        <begin position="151"/>
        <end position="171"/>
    </location>
</feature>
<dbReference type="GO" id="GO:0034511">
    <property type="term" value="F:U3 snoRNA binding"/>
    <property type="evidence" value="ECO:0007669"/>
    <property type="project" value="InterPro"/>
</dbReference>
<evidence type="ECO:0000256" key="1">
    <source>
        <dbReference type="ARBA" id="ARBA00004141"/>
    </source>
</evidence>
<name>A0A8S1DH70_9INSE</name>
<feature type="compositionally biased region" description="Acidic residues" evidence="8">
    <location>
        <begin position="597"/>
        <end position="615"/>
    </location>
</feature>
<dbReference type="AlphaFoldDB" id="A0A8S1DH70"/>
<feature type="transmembrane region" description="Helical" evidence="9">
    <location>
        <begin position="451"/>
        <end position="472"/>
    </location>
</feature>
<dbReference type="GO" id="GO:0000462">
    <property type="term" value="P:maturation of SSU-rRNA from tricistronic rRNA transcript (SSU-rRNA, 5.8S rRNA, LSU-rRNA)"/>
    <property type="evidence" value="ECO:0007669"/>
    <property type="project" value="TreeGrafter"/>
</dbReference>
<feature type="transmembrane region" description="Helical" evidence="9">
    <location>
        <begin position="331"/>
        <end position="354"/>
    </location>
</feature>
<dbReference type="InterPro" id="IPR036259">
    <property type="entry name" value="MFS_trans_sf"/>
</dbReference>
<feature type="region of interest" description="Disordered" evidence="8">
    <location>
        <begin position="518"/>
        <end position="537"/>
    </location>
</feature>
<organism evidence="11 12">
    <name type="scientific">Cloeon dipterum</name>
    <dbReference type="NCBI Taxonomy" id="197152"/>
    <lineage>
        <taxon>Eukaryota</taxon>
        <taxon>Metazoa</taxon>
        <taxon>Ecdysozoa</taxon>
        <taxon>Arthropoda</taxon>
        <taxon>Hexapoda</taxon>
        <taxon>Insecta</taxon>
        <taxon>Pterygota</taxon>
        <taxon>Palaeoptera</taxon>
        <taxon>Ephemeroptera</taxon>
        <taxon>Pisciforma</taxon>
        <taxon>Baetidae</taxon>
        <taxon>Cloeon</taxon>
    </lineage>
</organism>
<evidence type="ECO:0000256" key="6">
    <source>
        <dbReference type="ARBA" id="ARBA00023136"/>
    </source>
</evidence>
<feature type="transmembrane region" description="Helical" evidence="9">
    <location>
        <begin position="389"/>
        <end position="412"/>
    </location>
</feature>
<keyword evidence="12" id="KW-1185">Reference proteome</keyword>
<dbReference type="PANTHER" id="PTHR12933:SF0">
    <property type="entry name" value="U3 SMALL NUCLEOLAR RNA-ASSOCIATED PROTEIN 25 HOMOLOG"/>
    <property type="match status" value="1"/>
</dbReference>
<accession>A0A8S1DH70</accession>
<dbReference type="InterPro" id="IPR003663">
    <property type="entry name" value="Sugar/inositol_transpt"/>
</dbReference>
<evidence type="ECO:0000313" key="12">
    <source>
        <dbReference type="Proteomes" id="UP000494165"/>
    </source>
</evidence>
<evidence type="ECO:0000256" key="9">
    <source>
        <dbReference type="SAM" id="Phobius"/>
    </source>
</evidence>
<feature type="transmembrane region" description="Helical" evidence="9">
    <location>
        <begin position="96"/>
        <end position="118"/>
    </location>
</feature>
<dbReference type="PANTHER" id="PTHR12933">
    <property type="entry name" value="ORF PROTEIN-RELATED"/>
    <property type="match status" value="1"/>
</dbReference>
<feature type="transmembrane region" description="Helical" evidence="9">
    <location>
        <begin position="125"/>
        <end position="145"/>
    </location>
</feature>
<dbReference type="EMBL" id="CADEPI010000242">
    <property type="protein sequence ID" value="CAB3381689.1"/>
    <property type="molecule type" value="Genomic_DNA"/>
</dbReference>
<dbReference type="InterPro" id="IPR053939">
    <property type="entry name" value="UTP25_C"/>
</dbReference>
<dbReference type="Pfam" id="PF06862">
    <property type="entry name" value="Utp25_C"/>
    <property type="match status" value="1"/>
</dbReference>
<feature type="region of interest" description="Disordered" evidence="8">
    <location>
        <begin position="483"/>
        <end position="513"/>
    </location>
</feature>
<protein>
    <recommendedName>
        <fullName evidence="10">Major facilitator superfamily (MFS) profile domain-containing protein</fullName>
    </recommendedName>
</protein>
<feature type="transmembrane region" description="Helical" evidence="9">
    <location>
        <begin position="52"/>
        <end position="76"/>
    </location>
</feature>
<dbReference type="Proteomes" id="UP000494165">
    <property type="component" value="Unassembled WGS sequence"/>
</dbReference>
<dbReference type="Gene3D" id="1.20.1250.20">
    <property type="entry name" value="MFS general substrate transporter like domains"/>
    <property type="match status" value="1"/>
</dbReference>
<feature type="transmembrane region" description="Helical" evidence="9">
    <location>
        <begin position="296"/>
        <end position="319"/>
    </location>
</feature>
<reference evidence="11 12" key="1">
    <citation type="submission" date="2020-04" db="EMBL/GenBank/DDBJ databases">
        <authorList>
            <person name="Alioto T."/>
            <person name="Alioto T."/>
            <person name="Gomez Garrido J."/>
        </authorList>
    </citation>
    <scope>NUCLEOTIDE SEQUENCE [LARGE SCALE GENOMIC DNA]</scope>
</reference>
<evidence type="ECO:0000259" key="10">
    <source>
        <dbReference type="PROSITE" id="PS50850"/>
    </source>
</evidence>
<evidence type="ECO:0000256" key="3">
    <source>
        <dbReference type="ARBA" id="ARBA00009223"/>
    </source>
</evidence>
<dbReference type="GO" id="GO:0019843">
    <property type="term" value="F:rRNA binding"/>
    <property type="evidence" value="ECO:0007669"/>
    <property type="project" value="TreeGrafter"/>
</dbReference>
<dbReference type="InterPro" id="IPR010678">
    <property type="entry name" value="UTP25"/>
</dbReference>
<keyword evidence="6 9" id="KW-0472">Membrane</keyword>
<comment type="caution">
    <text evidence="11">The sequence shown here is derived from an EMBL/GenBank/DDBJ whole genome shotgun (WGS) entry which is preliminary data.</text>
</comment>
<proteinExistence type="inferred from homology"/>
<dbReference type="Pfam" id="PF22916">
    <property type="entry name" value="UTP25_NTPase-like"/>
    <property type="match status" value="1"/>
</dbReference>
<dbReference type="GO" id="GO:0032040">
    <property type="term" value="C:small-subunit processome"/>
    <property type="evidence" value="ECO:0007669"/>
    <property type="project" value="TreeGrafter"/>
</dbReference>
<sequence length="1205" mass="131776">MPPTPAEAAELELETDYCPVDSDHDEPVTYKSVDSVAGQHPHSTLRVTLVQLLIALGTSLSMLSPGMALGFSAVALPTLDELGIPGKVEPFDENTASWFASISNIATPVGCLASAWTLERLGRKWTLLLLNVPCVLGWVLLGSAGSLWQLFAGRVGTGLAVGLASAVTNVYMAEVVQPHMRGLLLCWNSISIALGILIVYVLGSAFPWQVAAWSGAAAATVALLVSLAMPESPAWLLGRGKRSQAERSLAALRGGAGPNVRAEFDELLRAQHGKPDSQGWRNLSKALRTPQFWKPLLILHVFFFFQQASGVYVVIFYAVDVVQEAGVTMDKYLATVLIGVARLVATAGVSVAMSRCGRRPLAIVSGLGMAACMLALAGHLQFAEGAASWVPAAAVLGYILTSTLGLLTLPWVMVGELFPADLRGVGGGLTTCNAYLIGFVVLKAYPAMRHALSAAGLFLVYGLVALLSAACIPSSGCRPPAETLAQIGGTSPAAARRPRWPSTPPPHRPTPPALISEEAAEERVSETSESSDEEQPYDDAYQQLLGTMSARARPPAVVSTDESEDDDDDDADADEPDSGSDDDAEAEHEHEGHDSESDADEDDDKVHEEEEAEAEDPFRVHLNGELEGALLVAVSADKPPVETSKLFWPHLGHMQVQLPRVEAAPASPRASGWGLCEAEKALLRAAAPPARPSGAESWQRLRVKQQLWANADAALSGGGGGLSGLQAEVFAVLNNYQDLYFAEQTASNLEQLRFVYCLHAVNHVLKTRARVLANNDRVKRAAGDVPDDCRDQGLVRPKVLILLPFKDAAFRTINTIISILLGDGKGTVMNHKRFVDEFTGEELALPKKNPKPEDYEQLFRGNVDDNFKIGMSVTKKRLKLYADFYESDIIVASPVGLRVVVSGEGEAEQDYDFLAGLELVVMDQAEVLALQNWQHVQHLWQYVHLQPRNRRDTVFSRIRLSALAGHAKYLSQTCVFSSVQMPEVAALMRARCRNYAGRVLVANPVRLGSIAQVVVHLPQVFHKIEASSVSQCLEKRFEVFVSKILPQFRDSMMSHTLIYVPSYFDYVRLRKHFIDKELSFVQICEYAENGKIARARDLFFHNEAHFLLYSERFHFFRRIRLKGIRHLVFYQPPTLPHFYPELCNFMQEANQNPRKEGGSSTNMTVTILYSKYDAQRIASIVGTERASSMIGSEKTVHLMVTGDDK</sequence>
<feature type="compositionally biased region" description="Acidic residues" evidence="8">
    <location>
        <begin position="561"/>
        <end position="586"/>
    </location>
</feature>
<dbReference type="InterPro" id="IPR005828">
    <property type="entry name" value="MFS_sugar_transport-like"/>
</dbReference>
<comment type="subcellular location">
    <subcellularLocation>
        <location evidence="1">Membrane</location>
        <topology evidence="1">Multi-pass membrane protein</topology>
    </subcellularLocation>
    <subcellularLocation>
        <location evidence="2">Nucleus</location>
        <location evidence="2">Nucleolus</location>
    </subcellularLocation>
</comment>
<comment type="similarity">
    <text evidence="3">Belongs to the UTP25 family.</text>
</comment>
<dbReference type="SUPFAM" id="SSF103473">
    <property type="entry name" value="MFS general substrate transporter"/>
    <property type="match status" value="1"/>
</dbReference>
<evidence type="ECO:0000256" key="2">
    <source>
        <dbReference type="ARBA" id="ARBA00004604"/>
    </source>
</evidence>